<evidence type="ECO:0000313" key="4">
    <source>
        <dbReference type="EMBL" id="WMD20868.1"/>
    </source>
</evidence>
<evidence type="ECO:0000259" key="2">
    <source>
        <dbReference type="Pfam" id="PF04773"/>
    </source>
</evidence>
<evidence type="ECO:0000313" key="5">
    <source>
        <dbReference type="Proteomes" id="UP001234798"/>
    </source>
</evidence>
<dbReference type="InterPro" id="IPR006860">
    <property type="entry name" value="FecR"/>
</dbReference>
<dbReference type="PIRSF" id="PIRSF018266">
    <property type="entry name" value="FecR"/>
    <property type="match status" value="1"/>
</dbReference>
<evidence type="ECO:0000256" key="1">
    <source>
        <dbReference type="SAM" id="Phobius"/>
    </source>
</evidence>
<keyword evidence="1" id="KW-1133">Transmembrane helix</keyword>
<dbReference type="InterPro" id="IPR012373">
    <property type="entry name" value="Ferrdict_sens_TM"/>
</dbReference>
<organism evidence="4 5">
    <name type="scientific">Achromobacter seleniivolatilans</name>
    <dbReference type="NCBI Taxonomy" id="3047478"/>
    <lineage>
        <taxon>Bacteria</taxon>
        <taxon>Pseudomonadati</taxon>
        <taxon>Pseudomonadota</taxon>
        <taxon>Betaproteobacteria</taxon>
        <taxon>Burkholderiales</taxon>
        <taxon>Alcaligenaceae</taxon>
        <taxon>Achromobacter</taxon>
    </lineage>
</organism>
<accession>A0ABY9M2P0</accession>
<sequence length="313" mass="33917">MSEFSPDILSAAARWYVALQDPDSARQARTGWQRWLDADARHRDAWAQMLALQQRLGSVPGDLLLPTLQAARQQRRRFLGLAVLLGGGVAIGAASAPPWRVLAADLRTQTGERRTLMLPDGGTLYVNTASAVDIDYGPAVRVLRLHQGEVLVQTAADTAGHRPFEIHTAQGRIRALGTRFSVRVEPGAAQVAVFQDAVMVQPADPTAPALRLGAGQQVRFSAQAVDTPQPVAAGQSEWINGKLVAIDQPLGEFIAELSRYRSGSLSCDPAVAHLRLSGAFRLSDTDAVLDNVAASLPVKIRSRTRYWVRVEPR</sequence>
<name>A0ABY9M2P0_9BURK</name>
<reference evidence="4 5" key="1">
    <citation type="submission" date="2023-08" db="EMBL/GenBank/DDBJ databases">
        <title>Achromobacter seleniivolatilans sp. nov., isolated from seleniferous soil.</title>
        <authorList>
            <person name="Zhang S."/>
            <person name="Li K."/>
            <person name="Peng J."/>
            <person name="Zhao Q."/>
            <person name="Wang H."/>
            <person name="Guo Y."/>
        </authorList>
    </citation>
    <scope>NUCLEOTIDE SEQUENCE [LARGE SCALE GENOMIC DNA]</scope>
    <source>
        <strain evidence="4 5">R39</strain>
    </source>
</reference>
<dbReference type="InterPro" id="IPR006311">
    <property type="entry name" value="TAT_signal"/>
</dbReference>
<proteinExistence type="predicted"/>
<keyword evidence="1" id="KW-0812">Transmembrane</keyword>
<feature type="domain" description="FecR protein" evidence="2">
    <location>
        <begin position="105"/>
        <end position="198"/>
    </location>
</feature>
<dbReference type="EMBL" id="CP132976">
    <property type="protein sequence ID" value="WMD20868.1"/>
    <property type="molecule type" value="Genomic_DNA"/>
</dbReference>
<feature type="transmembrane region" description="Helical" evidence="1">
    <location>
        <begin position="78"/>
        <end position="99"/>
    </location>
</feature>
<dbReference type="PANTHER" id="PTHR30273:SF2">
    <property type="entry name" value="PROTEIN FECR"/>
    <property type="match status" value="1"/>
</dbReference>
<evidence type="ECO:0000259" key="3">
    <source>
        <dbReference type="Pfam" id="PF16220"/>
    </source>
</evidence>
<protein>
    <submittedName>
        <fullName evidence="4">FecR domain-containing protein</fullName>
    </submittedName>
</protein>
<keyword evidence="1" id="KW-0472">Membrane</keyword>
<dbReference type="Pfam" id="PF04773">
    <property type="entry name" value="FecR"/>
    <property type="match status" value="1"/>
</dbReference>
<dbReference type="PANTHER" id="PTHR30273">
    <property type="entry name" value="PERIPLASMIC SIGNAL SENSOR AND SIGMA FACTOR ACTIVATOR FECR-RELATED"/>
    <property type="match status" value="1"/>
</dbReference>
<keyword evidence="5" id="KW-1185">Reference proteome</keyword>
<dbReference type="Proteomes" id="UP001234798">
    <property type="component" value="Chromosome"/>
</dbReference>
<dbReference type="InterPro" id="IPR032623">
    <property type="entry name" value="FecR_N"/>
</dbReference>
<dbReference type="PROSITE" id="PS51318">
    <property type="entry name" value="TAT"/>
    <property type="match status" value="1"/>
</dbReference>
<dbReference type="Gene3D" id="2.60.120.1440">
    <property type="match status" value="1"/>
</dbReference>
<dbReference type="RefSeq" id="WP_306944383.1">
    <property type="nucleotide sequence ID" value="NZ_CP132976.1"/>
</dbReference>
<gene>
    <name evidence="4" type="ORF">RAS12_00415</name>
</gene>
<dbReference type="Pfam" id="PF16220">
    <property type="entry name" value="DUF4880"/>
    <property type="match status" value="1"/>
</dbReference>
<feature type="domain" description="FecR N-terminal" evidence="3">
    <location>
        <begin position="11"/>
        <end position="52"/>
    </location>
</feature>